<protein>
    <submittedName>
        <fullName evidence="1">Uncharacterized protein</fullName>
    </submittedName>
</protein>
<accession>A0A7J0E3F2</accession>
<name>A0A7J0E3F2_9ERIC</name>
<gene>
    <name evidence="1" type="ORF">Acr_01g0000160</name>
</gene>
<evidence type="ECO:0000313" key="1">
    <source>
        <dbReference type="EMBL" id="GFY80207.1"/>
    </source>
</evidence>
<organism evidence="1 2">
    <name type="scientific">Actinidia rufa</name>
    <dbReference type="NCBI Taxonomy" id="165716"/>
    <lineage>
        <taxon>Eukaryota</taxon>
        <taxon>Viridiplantae</taxon>
        <taxon>Streptophyta</taxon>
        <taxon>Embryophyta</taxon>
        <taxon>Tracheophyta</taxon>
        <taxon>Spermatophyta</taxon>
        <taxon>Magnoliopsida</taxon>
        <taxon>eudicotyledons</taxon>
        <taxon>Gunneridae</taxon>
        <taxon>Pentapetalae</taxon>
        <taxon>asterids</taxon>
        <taxon>Ericales</taxon>
        <taxon>Actinidiaceae</taxon>
        <taxon>Actinidia</taxon>
    </lineage>
</organism>
<keyword evidence="2" id="KW-1185">Reference proteome</keyword>
<dbReference type="EMBL" id="BJWL01000001">
    <property type="protein sequence ID" value="GFY80207.1"/>
    <property type="molecule type" value="Genomic_DNA"/>
</dbReference>
<dbReference type="Proteomes" id="UP000585474">
    <property type="component" value="Unassembled WGS sequence"/>
</dbReference>
<evidence type="ECO:0000313" key="2">
    <source>
        <dbReference type="Proteomes" id="UP000585474"/>
    </source>
</evidence>
<comment type="caution">
    <text evidence="1">The sequence shown here is derived from an EMBL/GenBank/DDBJ whole genome shotgun (WGS) entry which is preliminary data.</text>
</comment>
<proteinExistence type="predicted"/>
<dbReference type="AlphaFoldDB" id="A0A7J0E3F2"/>
<sequence>MSEDRTGDLHVRVLSDSPYAWMDMSEVDDELLAMTEGHGWVSCLLTDTTVYACGYAPSYSLSNDKTVSASSHALS</sequence>
<reference evidence="1 2" key="1">
    <citation type="submission" date="2019-07" db="EMBL/GenBank/DDBJ databases">
        <title>De Novo Assembly of kiwifruit Actinidia rufa.</title>
        <authorList>
            <person name="Sugita-Konishi S."/>
            <person name="Sato K."/>
            <person name="Mori E."/>
            <person name="Abe Y."/>
            <person name="Kisaki G."/>
            <person name="Hamano K."/>
            <person name="Suezawa K."/>
            <person name="Otani M."/>
            <person name="Fukuda T."/>
            <person name="Manabe T."/>
            <person name="Gomi K."/>
            <person name="Tabuchi M."/>
            <person name="Akimitsu K."/>
            <person name="Kataoka I."/>
        </authorList>
    </citation>
    <scope>NUCLEOTIDE SEQUENCE [LARGE SCALE GENOMIC DNA]</scope>
    <source>
        <strain evidence="2">cv. Fuchu</strain>
    </source>
</reference>